<dbReference type="Gene3D" id="1.10.630.10">
    <property type="entry name" value="Cytochrome P450"/>
    <property type="match status" value="1"/>
</dbReference>
<dbReference type="GO" id="GO:0004497">
    <property type="term" value="F:monooxygenase activity"/>
    <property type="evidence" value="ECO:0007669"/>
    <property type="project" value="UniProtKB-KW"/>
</dbReference>
<comment type="caution">
    <text evidence="7">The sequence shown here is derived from an EMBL/GenBank/DDBJ whole genome shotgun (WGS) entry which is preliminary data.</text>
</comment>
<keyword evidence="3 5" id="KW-0479">Metal-binding</keyword>
<dbReference type="InterPro" id="IPR017972">
    <property type="entry name" value="Cyt_P450_CS"/>
</dbReference>
<comment type="similarity">
    <text evidence="1 5">Belongs to the cytochrome P450 family.</text>
</comment>
<dbReference type="GO" id="GO:0005506">
    <property type="term" value="F:iron ion binding"/>
    <property type="evidence" value="ECO:0007669"/>
    <property type="project" value="InterPro"/>
</dbReference>
<reference evidence="8" key="1">
    <citation type="journal article" date="2019" name="Curr. Biol.">
        <title>Genome Sequence of Striga asiatica Provides Insight into the Evolution of Plant Parasitism.</title>
        <authorList>
            <person name="Yoshida S."/>
            <person name="Kim S."/>
            <person name="Wafula E.K."/>
            <person name="Tanskanen J."/>
            <person name="Kim Y.M."/>
            <person name="Honaas L."/>
            <person name="Yang Z."/>
            <person name="Spallek T."/>
            <person name="Conn C.E."/>
            <person name="Ichihashi Y."/>
            <person name="Cheong K."/>
            <person name="Cui S."/>
            <person name="Der J.P."/>
            <person name="Gundlach H."/>
            <person name="Jiao Y."/>
            <person name="Hori C."/>
            <person name="Ishida J.K."/>
            <person name="Kasahara H."/>
            <person name="Kiba T."/>
            <person name="Kim M.S."/>
            <person name="Koo N."/>
            <person name="Laohavisit A."/>
            <person name="Lee Y.H."/>
            <person name="Lumba S."/>
            <person name="McCourt P."/>
            <person name="Mortimer J.C."/>
            <person name="Mutuku J.M."/>
            <person name="Nomura T."/>
            <person name="Sasaki-Sekimoto Y."/>
            <person name="Seto Y."/>
            <person name="Wang Y."/>
            <person name="Wakatake T."/>
            <person name="Sakakibara H."/>
            <person name="Demura T."/>
            <person name="Yamaguchi S."/>
            <person name="Yoneyama K."/>
            <person name="Manabe R.I."/>
            <person name="Nelson D.C."/>
            <person name="Schulman A.H."/>
            <person name="Timko M.P."/>
            <person name="dePamphilis C.W."/>
            <person name="Choi D."/>
            <person name="Shirasu K."/>
        </authorList>
    </citation>
    <scope>NUCLEOTIDE SEQUENCE [LARGE SCALE GENOMIC DNA]</scope>
    <source>
        <strain evidence="8">cv. UVA1</strain>
    </source>
</reference>
<evidence type="ECO:0000313" key="8">
    <source>
        <dbReference type="Proteomes" id="UP000325081"/>
    </source>
</evidence>
<evidence type="ECO:0000259" key="6">
    <source>
        <dbReference type="Pfam" id="PF24758"/>
    </source>
</evidence>
<dbReference type="OrthoDB" id="1534647at2759"/>
<evidence type="ECO:0000256" key="4">
    <source>
        <dbReference type="ARBA" id="ARBA00023004"/>
    </source>
</evidence>
<dbReference type="SUPFAM" id="SSF48264">
    <property type="entry name" value="Cytochrome P450"/>
    <property type="match status" value="1"/>
</dbReference>
<accession>A0A5A7QFY7</accession>
<keyword evidence="5" id="KW-0503">Monooxygenase</keyword>
<dbReference type="PANTHER" id="PTHR47955">
    <property type="entry name" value="CYTOCHROME P450 FAMILY 71 PROTEIN"/>
    <property type="match status" value="1"/>
</dbReference>
<keyword evidence="5" id="KW-0560">Oxidoreductase</keyword>
<dbReference type="InterPro" id="IPR055411">
    <property type="entry name" value="LRR_FXL15/At3g58940/PEG3-like"/>
</dbReference>
<dbReference type="Proteomes" id="UP000325081">
    <property type="component" value="Unassembled WGS sequence"/>
</dbReference>
<name>A0A5A7QFY7_STRAF</name>
<proteinExistence type="inferred from homology"/>
<evidence type="ECO:0000313" key="7">
    <source>
        <dbReference type="EMBL" id="GER44239.1"/>
    </source>
</evidence>
<dbReference type="InterPro" id="IPR032675">
    <property type="entry name" value="LRR_dom_sf"/>
</dbReference>
<evidence type="ECO:0000256" key="3">
    <source>
        <dbReference type="ARBA" id="ARBA00022723"/>
    </source>
</evidence>
<dbReference type="Gene3D" id="3.80.10.10">
    <property type="entry name" value="Ribonuclease Inhibitor"/>
    <property type="match status" value="1"/>
</dbReference>
<dbReference type="EMBL" id="BKCP01006848">
    <property type="protein sequence ID" value="GER44239.1"/>
    <property type="molecule type" value="Genomic_DNA"/>
</dbReference>
<organism evidence="7 8">
    <name type="scientific">Striga asiatica</name>
    <name type="common">Asiatic witchweed</name>
    <name type="synonym">Buchnera asiatica</name>
    <dbReference type="NCBI Taxonomy" id="4170"/>
    <lineage>
        <taxon>Eukaryota</taxon>
        <taxon>Viridiplantae</taxon>
        <taxon>Streptophyta</taxon>
        <taxon>Embryophyta</taxon>
        <taxon>Tracheophyta</taxon>
        <taxon>Spermatophyta</taxon>
        <taxon>Magnoliopsida</taxon>
        <taxon>eudicotyledons</taxon>
        <taxon>Gunneridae</taxon>
        <taxon>Pentapetalae</taxon>
        <taxon>asterids</taxon>
        <taxon>lamiids</taxon>
        <taxon>Lamiales</taxon>
        <taxon>Orobanchaceae</taxon>
        <taxon>Buchnereae</taxon>
        <taxon>Striga</taxon>
    </lineage>
</organism>
<keyword evidence="4 5" id="KW-0408">Iron</keyword>
<dbReference type="SUPFAM" id="SSF52047">
    <property type="entry name" value="RNI-like"/>
    <property type="match status" value="1"/>
</dbReference>
<feature type="domain" description="F-box/LRR-repeat protein 15/At3g58940/PEG3-like LRR" evidence="6">
    <location>
        <begin position="123"/>
        <end position="236"/>
    </location>
</feature>
<protein>
    <submittedName>
        <fullName evidence="7">Cytochrome P450</fullName>
    </submittedName>
</protein>
<sequence length="369" mass="41904">MRKKVKSDDTRGEFNLYPNRKRTVFLEAIGQRFHVKSGEGLQFGSTTHFMIADAIRKTLPWRHRGSIRPNLPSSQKLFDTTQQNFISVVNRTLQGYLDQNLSIHKLHLHLSSPDSQPVISLLHKWFPIIAALNIKAFKLNFLSYTHDLPSAVFLAESLEELHLSNCKLSPVESVRFKCLRTLTLEKFKFDGGTFEKITWGCPLLRRLVLTNCWGLRNVRVSETASPGLKHFVLRDFERIEGRSIEIYVPNIETMLNCEVTTSPQTPGWSSTCGPLEETHHYGPSPKTFGPRDSCMIRWFQFIPFGGGRRMCPGASFAMVIVELVLANLALNCEFELPVGLKGEDLDMSEGEGITIHRKFPLRVIANCES</sequence>
<dbReference type="Pfam" id="PF00067">
    <property type="entry name" value="p450"/>
    <property type="match status" value="1"/>
</dbReference>
<evidence type="ECO:0000256" key="1">
    <source>
        <dbReference type="ARBA" id="ARBA00010617"/>
    </source>
</evidence>
<keyword evidence="2 5" id="KW-0349">Heme</keyword>
<evidence type="ECO:0000256" key="2">
    <source>
        <dbReference type="ARBA" id="ARBA00022617"/>
    </source>
</evidence>
<dbReference type="InterPro" id="IPR036396">
    <property type="entry name" value="Cyt_P450_sf"/>
</dbReference>
<gene>
    <name evidence="7" type="ORF">STAS_21124</name>
</gene>
<dbReference type="InterPro" id="IPR001128">
    <property type="entry name" value="Cyt_P450"/>
</dbReference>
<dbReference type="GO" id="GO:0016705">
    <property type="term" value="F:oxidoreductase activity, acting on paired donors, with incorporation or reduction of molecular oxygen"/>
    <property type="evidence" value="ECO:0007669"/>
    <property type="project" value="InterPro"/>
</dbReference>
<keyword evidence="8" id="KW-1185">Reference proteome</keyword>
<dbReference type="PROSITE" id="PS00086">
    <property type="entry name" value="CYTOCHROME_P450"/>
    <property type="match status" value="1"/>
</dbReference>
<dbReference type="Pfam" id="PF24758">
    <property type="entry name" value="LRR_At5g56370"/>
    <property type="match status" value="1"/>
</dbReference>
<dbReference type="GO" id="GO:0020037">
    <property type="term" value="F:heme binding"/>
    <property type="evidence" value="ECO:0007669"/>
    <property type="project" value="InterPro"/>
</dbReference>
<dbReference type="AlphaFoldDB" id="A0A5A7QFY7"/>
<evidence type="ECO:0000256" key="5">
    <source>
        <dbReference type="RuleBase" id="RU000461"/>
    </source>
</evidence>